<keyword evidence="2" id="KW-1185">Reference proteome</keyword>
<gene>
    <name evidence="1" type="ORF">BT62DRAFT_910097</name>
</gene>
<dbReference type="RefSeq" id="XP_043034197.1">
    <property type="nucleotide sequence ID" value="XM_043183779.1"/>
</dbReference>
<sequence length="222" mass="24870">MDCPVTSAIAEHLRINRNVRVVKWNARGMGGSEGGNELSGFLEWMGARNCSDYKDIFQEQVQKFVNDFPSARGCDLFICGYSAGAIYATTIRFSGDLYDRCCQVFSNPIKYILVSYPIGVAWALGLGLTGWYFRALEGLVGGYWEDCPHERPADVLILMGGNEVGGWFNPAQWAYNMWTGVLDGKHRLEQGKFGKVTVDGADHIWNGKLPHIGEEIEKWMNE</sequence>
<dbReference type="Gene3D" id="3.40.50.1820">
    <property type="entry name" value="alpha/beta hydrolase"/>
    <property type="match status" value="1"/>
</dbReference>
<reference evidence="1" key="1">
    <citation type="submission" date="2020-11" db="EMBL/GenBank/DDBJ databases">
        <title>Adaptations for nitrogen fixation in a non-lichenized fungal sporocarp promotes dispersal by wood-feeding termites.</title>
        <authorList>
            <consortium name="DOE Joint Genome Institute"/>
            <person name="Koch R.A."/>
            <person name="Yoon G."/>
            <person name="Arayal U."/>
            <person name="Lail K."/>
            <person name="Amirebrahimi M."/>
            <person name="Labutti K."/>
            <person name="Lipzen A."/>
            <person name="Riley R."/>
            <person name="Barry K."/>
            <person name="Henrissat B."/>
            <person name="Grigoriev I.V."/>
            <person name="Herr J.R."/>
            <person name="Aime M.C."/>
        </authorList>
    </citation>
    <scope>NUCLEOTIDE SEQUENCE</scope>
    <source>
        <strain evidence="1">MCA 3950</strain>
    </source>
</reference>
<accession>A0A9P7VHK8</accession>
<dbReference type="Proteomes" id="UP000812287">
    <property type="component" value="Unassembled WGS sequence"/>
</dbReference>
<dbReference type="PANTHER" id="PTHR42103:SF2">
    <property type="entry name" value="AB HYDROLASE-1 DOMAIN-CONTAINING PROTEIN"/>
    <property type="match status" value="1"/>
</dbReference>
<dbReference type="OrthoDB" id="10260961at2759"/>
<protein>
    <submittedName>
        <fullName evidence="1">Uncharacterized protein</fullName>
    </submittedName>
</protein>
<name>A0A9P7VHK8_9AGAR</name>
<dbReference type="AlphaFoldDB" id="A0A9P7VHK8"/>
<dbReference type="GeneID" id="66106076"/>
<dbReference type="EMBL" id="MU250568">
    <property type="protein sequence ID" value="KAG7440697.1"/>
    <property type="molecule type" value="Genomic_DNA"/>
</dbReference>
<dbReference type="PANTHER" id="PTHR42103">
    <property type="entry name" value="ALPHA/BETA-HYDROLASES SUPERFAMILY PROTEIN"/>
    <property type="match status" value="1"/>
</dbReference>
<evidence type="ECO:0000313" key="1">
    <source>
        <dbReference type="EMBL" id="KAG7440697.1"/>
    </source>
</evidence>
<dbReference type="SUPFAM" id="SSF53474">
    <property type="entry name" value="alpha/beta-Hydrolases"/>
    <property type="match status" value="1"/>
</dbReference>
<evidence type="ECO:0000313" key="2">
    <source>
        <dbReference type="Proteomes" id="UP000812287"/>
    </source>
</evidence>
<dbReference type="InterPro" id="IPR029058">
    <property type="entry name" value="AB_hydrolase_fold"/>
</dbReference>
<comment type="caution">
    <text evidence="1">The sequence shown here is derived from an EMBL/GenBank/DDBJ whole genome shotgun (WGS) entry which is preliminary data.</text>
</comment>
<proteinExistence type="predicted"/>
<organism evidence="1 2">
    <name type="scientific">Guyanagaster necrorhizus</name>
    <dbReference type="NCBI Taxonomy" id="856835"/>
    <lineage>
        <taxon>Eukaryota</taxon>
        <taxon>Fungi</taxon>
        <taxon>Dikarya</taxon>
        <taxon>Basidiomycota</taxon>
        <taxon>Agaricomycotina</taxon>
        <taxon>Agaricomycetes</taxon>
        <taxon>Agaricomycetidae</taxon>
        <taxon>Agaricales</taxon>
        <taxon>Marasmiineae</taxon>
        <taxon>Physalacriaceae</taxon>
        <taxon>Guyanagaster</taxon>
    </lineage>
</organism>